<evidence type="ECO:0000313" key="2">
    <source>
        <dbReference type="Proteomes" id="UP001642540"/>
    </source>
</evidence>
<name>A0ABP1S955_9HEXA</name>
<dbReference type="Proteomes" id="UP001642540">
    <property type="component" value="Unassembled WGS sequence"/>
</dbReference>
<gene>
    <name evidence="1" type="ORF">ODALV1_LOCUS31215</name>
</gene>
<accession>A0ABP1S955</accession>
<comment type="caution">
    <text evidence="1">The sequence shown here is derived from an EMBL/GenBank/DDBJ whole genome shotgun (WGS) entry which is preliminary data.</text>
</comment>
<organism evidence="1 2">
    <name type="scientific">Orchesella dallaii</name>
    <dbReference type="NCBI Taxonomy" id="48710"/>
    <lineage>
        <taxon>Eukaryota</taxon>
        <taxon>Metazoa</taxon>
        <taxon>Ecdysozoa</taxon>
        <taxon>Arthropoda</taxon>
        <taxon>Hexapoda</taxon>
        <taxon>Collembola</taxon>
        <taxon>Entomobryomorpha</taxon>
        <taxon>Entomobryoidea</taxon>
        <taxon>Orchesellidae</taxon>
        <taxon>Orchesellinae</taxon>
        <taxon>Orchesella</taxon>
    </lineage>
</organism>
<dbReference type="EMBL" id="CAXLJM020000166">
    <property type="protein sequence ID" value="CAL8147715.1"/>
    <property type="molecule type" value="Genomic_DNA"/>
</dbReference>
<sequence length="308" mass="35041">MMQLDFLASRKALKKWQYRPQGGIFTDENIQNLRVPAIKENYKVLPLWECCLEILMPVHEETAGSQRTYTRVIDCMLCDENILTQPAQEEVRSDVVSKHIKVCDGSRDGYERLDLDILTAIGNLDGGEGFKRPQLKNVKPAMEWNGKKSGNKIMREHNDQMLIGRVREIGIQADVQDAVHIPPPVHVLPPPLQVLAPLAPDPIVPAQDFNQPPPALIQAPPVPWWQIPFVPAPAANGFPNFKYACKSFLFFILAYCFACFYKRALEVATAFVWMISLQLSEILIDCVDLYLIPFFEYMGNVFHENFVI</sequence>
<proteinExistence type="predicted"/>
<evidence type="ECO:0000313" key="1">
    <source>
        <dbReference type="EMBL" id="CAL8147715.1"/>
    </source>
</evidence>
<reference evidence="1 2" key="1">
    <citation type="submission" date="2024-08" db="EMBL/GenBank/DDBJ databases">
        <authorList>
            <person name="Cucini C."/>
            <person name="Frati F."/>
        </authorList>
    </citation>
    <scope>NUCLEOTIDE SEQUENCE [LARGE SCALE GENOMIC DNA]</scope>
</reference>
<protein>
    <submittedName>
        <fullName evidence="1">Uncharacterized protein</fullName>
    </submittedName>
</protein>
<keyword evidence="2" id="KW-1185">Reference proteome</keyword>